<keyword evidence="2" id="KW-1185">Reference proteome</keyword>
<accession>A0AAD3S4N7</accession>
<proteinExistence type="predicted"/>
<name>A0AAD3S4N7_NEPGR</name>
<dbReference type="AlphaFoldDB" id="A0AAD3S4N7"/>
<dbReference type="Proteomes" id="UP001279734">
    <property type="component" value="Unassembled WGS sequence"/>
</dbReference>
<sequence length="99" mass="10869">MRRCGVGQVALLPFRRQRSASDELMQIKRKPVLAANTANLFRAVVDVGQSAFFPIKRNTTAHKNWPTPPGPSLINNYSLSNIFHATGPRLSNLHTSAGS</sequence>
<gene>
    <name evidence="1" type="ORF">Nepgr_006197</name>
</gene>
<evidence type="ECO:0000313" key="2">
    <source>
        <dbReference type="Proteomes" id="UP001279734"/>
    </source>
</evidence>
<organism evidence="1 2">
    <name type="scientific">Nepenthes gracilis</name>
    <name type="common">Slender pitcher plant</name>
    <dbReference type="NCBI Taxonomy" id="150966"/>
    <lineage>
        <taxon>Eukaryota</taxon>
        <taxon>Viridiplantae</taxon>
        <taxon>Streptophyta</taxon>
        <taxon>Embryophyta</taxon>
        <taxon>Tracheophyta</taxon>
        <taxon>Spermatophyta</taxon>
        <taxon>Magnoliopsida</taxon>
        <taxon>eudicotyledons</taxon>
        <taxon>Gunneridae</taxon>
        <taxon>Pentapetalae</taxon>
        <taxon>Caryophyllales</taxon>
        <taxon>Nepenthaceae</taxon>
        <taxon>Nepenthes</taxon>
    </lineage>
</organism>
<evidence type="ECO:0000313" key="1">
    <source>
        <dbReference type="EMBL" id="GMH04358.1"/>
    </source>
</evidence>
<reference evidence="1" key="1">
    <citation type="submission" date="2023-05" db="EMBL/GenBank/DDBJ databases">
        <title>Nepenthes gracilis genome sequencing.</title>
        <authorList>
            <person name="Fukushima K."/>
        </authorList>
    </citation>
    <scope>NUCLEOTIDE SEQUENCE</scope>
    <source>
        <strain evidence="1">SING2019-196</strain>
    </source>
</reference>
<comment type="caution">
    <text evidence="1">The sequence shown here is derived from an EMBL/GenBank/DDBJ whole genome shotgun (WGS) entry which is preliminary data.</text>
</comment>
<dbReference type="EMBL" id="BSYO01000005">
    <property type="protein sequence ID" value="GMH04358.1"/>
    <property type="molecule type" value="Genomic_DNA"/>
</dbReference>
<protein>
    <submittedName>
        <fullName evidence="1">Uncharacterized protein</fullName>
    </submittedName>
</protein>